<comment type="caution">
    <text evidence="1">The sequence shown here is derived from an EMBL/GenBank/DDBJ whole genome shotgun (WGS) entry which is preliminary data.</text>
</comment>
<evidence type="ECO:0000313" key="2">
    <source>
        <dbReference type="Proteomes" id="UP000526734"/>
    </source>
</evidence>
<evidence type="ECO:0000313" key="1">
    <source>
        <dbReference type="EMBL" id="MBB1153498.1"/>
    </source>
</evidence>
<protein>
    <submittedName>
        <fullName evidence="1">Uncharacterized protein</fullName>
    </submittedName>
</protein>
<dbReference type="AlphaFoldDB" id="A0A7W3VUK4"/>
<accession>A0A7W3VUK4</accession>
<gene>
    <name evidence="1" type="ORF">H4281_10190</name>
</gene>
<dbReference type="RefSeq" id="WP_182890619.1">
    <property type="nucleotide sequence ID" value="NZ_JACGZW010000003.1"/>
</dbReference>
<organism evidence="1 2">
    <name type="scientific">Amycolatopsis dendrobii</name>
    <dbReference type="NCBI Taxonomy" id="2760662"/>
    <lineage>
        <taxon>Bacteria</taxon>
        <taxon>Bacillati</taxon>
        <taxon>Actinomycetota</taxon>
        <taxon>Actinomycetes</taxon>
        <taxon>Pseudonocardiales</taxon>
        <taxon>Pseudonocardiaceae</taxon>
        <taxon>Amycolatopsis</taxon>
    </lineage>
</organism>
<name>A0A7W3VUK4_9PSEU</name>
<keyword evidence="2" id="KW-1185">Reference proteome</keyword>
<dbReference type="Proteomes" id="UP000526734">
    <property type="component" value="Unassembled WGS sequence"/>
</dbReference>
<dbReference type="EMBL" id="JACGZW010000003">
    <property type="protein sequence ID" value="MBB1153498.1"/>
    <property type="molecule type" value="Genomic_DNA"/>
</dbReference>
<reference evidence="1 2" key="1">
    <citation type="submission" date="2020-08" db="EMBL/GenBank/DDBJ databases">
        <title>Amycolatopsis sp. nov. DR6-1 isolated from Dendrobium heterocarpum.</title>
        <authorList>
            <person name="Tedsree N."/>
            <person name="Kuncharoen N."/>
            <person name="Likhitwitayawuid K."/>
            <person name="Tanasupawat S."/>
        </authorList>
    </citation>
    <scope>NUCLEOTIDE SEQUENCE [LARGE SCALE GENOMIC DNA]</scope>
    <source>
        <strain evidence="1 2">DR6-1</strain>
    </source>
</reference>
<proteinExistence type="predicted"/>
<sequence>MTRTTITADVPIAETMMNGRTYQPANVYGAEKFKALRDLGYRLGLAWFQAAAIAAYIVEHHADVPLNELENRYGHYKSEAWYDRGRGLFWYDYYAAQPSRSRY</sequence>